<dbReference type="EMBL" id="BDGG01000011">
    <property type="protein sequence ID" value="GAV04548.1"/>
    <property type="molecule type" value="Genomic_DNA"/>
</dbReference>
<dbReference type="AlphaFoldDB" id="A0A1D1VXK4"/>
<gene>
    <name evidence="2" type="primary">RvY_14816</name>
    <name evidence="2" type="synonym">RvY_14816.2</name>
    <name evidence="2" type="ORF">RvY_14816-2</name>
</gene>
<dbReference type="Proteomes" id="UP000186922">
    <property type="component" value="Unassembled WGS sequence"/>
</dbReference>
<sequence>MRKQRTFTSPKTQLAIRSAPSTGHRASSRHGLLASQVDQAIVLIVLVMSRCSVQRQPGRTLKFRFRISTSTAELLIYTHLVFLSLSSFSVLELPSEADNLGMGTEDGKESEESLV</sequence>
<feature type="compositionally biased region" description="Polar residues" evidence="1">
    <location>
        <begin position="1"/>
        <end position="12"/>
    </location>
</feature>
<comment type="caution">
    <text evidence="2">The sequence shown here is derived from an EMBL/GenBank/DDBJ whole genome shotgun (WGS) entry which is preliminary data.</text>
</comment>
<evidence type="ECO:0000256" key="1">
    <source>
        <dbReference type="SAM" id="MobiDB-lite"/>
    </source>
</evidence>
<evidence type="ECO:0000313" key="3">
    <source>
        <dbReference type="Proteomes" id="UP000186922"/>
    </source>
</evidence>
<protein>
    <submittedName>
        <fullName evidence="2">Uncharacterized protein</fullName>
    </submittedName>
</protein>
<feature type="region of interest" description="Disordered" evidence="1">
    <location>
        <begin position="1"/>
        <end position="30"/>
    </location>
</feature>
<accession>A0A1D1VXK4</accession>
<organism evidence="2 3">
    <name type="scientific">Ramazzottius varieornatus</name>
    <name type="common">Water bear</name>
    <name type="synonym">Tardigrade</name>
    <dbReference type="NCBI Taxonomy" id="947166"/>
    <lineage>
        <taxon>Eukaryota</taxon>
        <taxon>Metazoa</taxon>
        <taxon>Ecdysozoa</taxon>
        <taxon>Tardigrada</taxon>
        <taxon>Eutardigrada</taxon>
        <taxon>Parachela</taxon>
        <taxon>Hypsibioidea</taxon>
        <taxon>Ramazzottiidae</taxon>
        <taxon>Ramazzottius</taxon>
    </lineage>
</organism>
<proteinExistence type="predicted"/>
<keyword evidence="3" id="KW-1185">Reference proteome</keyword>
<evidence type="ECO:0000313" key="2">
    <source>
        <dbReference type="EMBL" id="GAV04548.1"/>
    </source>
</evidence>
<name>A0A1D1VXK4_RAMVA</name>
<reference evidence="2 3" key="1">
    <citation type="journal article" date="2016" name="Nat. Commun.">
        <title>Extremotolerant tardigrade genome and improved radiotolerance of human cultured cells by tardigrade-unique protein.</title>
        <authorList>
            <person name="Hashimoto T."/>
            <person name="Horikawa D.D."/>
            <person name="Saito Y."/>
            <person name="Kuwahara H."/>
            <person name="Kozuka-Hata H."/>
            <person name="Shin-I T."/>
            <person name="Minakuchi Y."/>
            <person name="Ohishi K."/>
            <person name="Motoyama A."/>
            <person name="Aizu T."/>
            <person name="Enomoto A."/>
            <person name="Kondo K."/>
            <person name="Tanaka S."/>
            <person name="Hara Y."/>
            <person name="Koshikawa S."/>
            <person name="Sagara H."/>
            <person name="Miura T."/>
            <person name="Yokobori S."/>
            <person name="Miyagawa K."/>
            <person name="Suzuki Y."/>
            <person name="Kubo T."/>
            <person name="Oyama M."/>
            <person name="Kohara Y."/>
            <person name="Fujiyama A."/>
            <person name="Arakawa K."/>
            <person name="Katayama T."/>
            <person name="Toyoda A."/>
            <person name="Kunieda T."/>
        </authorList>
    </citation>
    <scope>NUCLEOTIDE SEQUENCE [LARGE SCALE GENOMIC DNA]</scope>
    <source>
        <strain evidence="2 3">YOKOZUNA-1</strain>
    </source>
</reference>